<evidence type="ECO:0000313" key="2">
    <source>
        <dbReference type="EMBL" id="GAA0743212.1"/>
    </source>
</evidence>
<dbReference type="RefSeq" id="WP_343762196.1">
    <property type="nucleotide sequence ID" value="NZ_BAAACG010000010.1"/>
</dbReference>
<accession>A0ABN1JN25</accession>
<reference evidence="2 3" key="1">
    <citation type="journal article" date="2019" name="Int. J. Syst. Evol. Microbiol.">
        <title>The Global Catalogue of Microorganisms (GCM) 10K type strain sequencing project: providing services to taxonomists for standard genome sequencing and annotation.</title>
        <authorList>
            <consortium name="The Broad Institute Genomics Platform"/>
            <consortium name="The Broad Institute Genome Sequencing Center for Infectious Disease"/>
            <person name="Wu L."/>
            <person name="Ma J."/>
        </authorList>
    </citation>
    <scope>NUCLEOTIDE SEQUENCE [LARGE SCALE GENOMIC DNA]</scope>
    <source>
        <strain evidence="2 3">JCM 1407</strain>
    </source>
</reference>
<dbReference type="SUPFAM" id="SSF110857">
    <property type="entry name" value="Gamma-glutamyl cyclotransferase-like"/>
    <property type="match status" value="1"/>
</dbReference>
<dbReference type="InterPro" id="IPR013024">
    <property type="entry name" value="GGCT-like"/>
</dbReference>
<protein>
    <submittedName>
        <fullName evidence="2">Gamma-glutamylcyclotransferase</fullName>
    </submittedName>
</protein>
<evidence type="ECO:0000313" key="3">
    <source>
        <dbReference type="Proteomes" id="UP001501510"/>
    </source>
</evidence>
<organism evidence="2 3">
    <name type="scientific">Clostridium oceanicum</name>
    <dbReference type="NCBI Taxonomy" id="1543"/>
    <lineage>
        <taxon>Bacteria</taxon>
        <taxon>Bacillati</taxon>
        <taxon>Bacillota</taxon>
        <taxon>Clostridia</taxon>
        <taxon>Eubacteriales</taxon>
        <taxon>Clostridiaceae</taxon>
        <taxon>Clostridium</taxon>
    </lineage>
</organism>
<dbReference type="CDD" id="cd06661">
    <property type="entry name" value="GGCT_like"/>
    <property type="match status" value="1"/>
</dbReference>
<feature type="domain" description="Gamma-glutamylcyclotransferase AIG2-like" evidence="1">
    <location>
        <begin position="5"/>
        <end position="137"/>
    </location>
</feature>
<dbReference type="InterPro" id="IPR036568">
    <property type="entry name" value="GGCT-like_sf"/>
</dbReference>
<comment type="caution">
    <text evidence="2">The sequence shown here is derived from an EMBL/GenBank/DDBJ whole genome shotgun (WGS) entry which is preliminary data.</text>
</comment>
<dbReference type="Pfam" id="PF06094">
    <property type="entry name" value="GGACT"/>
    <property type="match status" value="1"/>
</dbReference>
<sequence length="144" mass="17258">MIQKLFVYGTLMEDFYNYDKYLKDQVITLEKATFKGKLYHMPKKGYPALLPGNDDILGEIITIKNWDENLNLMDKMEHFFGENDSSNEYNRKVIEVKISKDNEIITEKAYSYLYNLSEKDKENFKDEFIYIPSGNWRDYMENKK</sequence>
<proteinExistence type="predicted"/>
<gene>
    <name evidence="2" type="ORF">GCM10008906_26710</name>
</gene>
<keyword evidence="3" id="KW-1185">Reference proteome</keyword>
<dbReference type="InterPro" id="IPR009288">
    <property type="entry name" value="AIG2-like_dom"/>
</dbReference>
<dbReference type="Proteomes" id="UP001501510">
    <property type="component" value="Unassembled WGS sequence"/>
</dbReference>
<name>A0ABN1JN25_9CLOT</name>
<dbReference type="EMBL" id="BAAACG010000010">
    <property type="protein sequence ID" value="GAA0743212.1"/>
    <property type="molecule type" value="Genomic_DNA"/>
</dbReference>
<evidence type="ECO:0000259" key="1">
    <source>
        <dbReference type="Pfam" id="PF06094"/>
    </source>
</evidence>
<dbReference type="Gene3D" id="3.10.490.10">
    <property type="entry name" value="Gamma-glutamyl cyclotransferase-like"/>
    <property type="match status" value="1"/>
</dbReference>